<dbReference type="PANTHER" id="PTHR43226">
    <property type="entry name" value="XAA-PRO AMINOPEPTIDASE 3"/>
    <property type="match status" value="1"/>
</dbReference>
<evidence type="ECO:0000256" key="2">
    <source>
        <dbReference type="ARBA" id="ARBA00008766"/>
    </source>
</evidence>
<dbReference type="SUPFAM" id="SSF55920">
    <property type="entry name" value="Creatinase/aminopeptidase"/>
    <property type="match status" value="1"/>
</dbReference>
<dbReference type="SUPFAM" id="SSF53092">
    <property type="entry name" value="Creatinase/prolidase N-terminal domain"/>
    <property type="match status" value="1"/>
</dbReference>
<keyword evidence="3" id="KW-0479">Metal-binding</keyword>
<dbReference type="CDD" id="cd01087">
    <property type="entry name" value="Prolidase"/>
    <property type="match status" value="1"/>
</dbReference>
<proteinExistence type="inferred from homology"/>
<dbReference type="Gene3D" id="3.90.230.10">
    <property type="entry name" value="Creatinase/methionine aminopeptidase superfamily"/>
    <property type="match status" value="1"/>
</dbReference>
<comment type="caution">
    <text evidence="7">The sequence shown here is derived from an EMBL/GenBank/DDBJ whole genome shotgun (WGS) entry which is preliminary data.</text>
</comment>
<evidence type="ECO:0000313" key="7">
    <source>
        <dbReference type="EMBL" id="MFH4977845.1"/>
    </source>
</evidence>
<evidence type="ECO:0000256" key="5">
    <source>
        <dbReference type="ARBA" id="ARBA00023211"/>
    </source>
</evidence>
<dbReference type="InterPro" id="IPR052433">
    <property type="entry name" value="X-Pro_dipept-like"/>
</dbReference>
<dbReference type="Proteomes" id="UP001608902">
    <property type="component" value="Unassembled WGS sequence"/>
</dbReference>
<evidence type="ECO:0000256" key="4">
    <source>
        <dbReference type="ARBA" id="ARBA00022801"/>
    </source>
</evidence>
<dbReference type="Gene3D" id="3.40.350.10">
    <property type="entry name" value="Creatinase/prolidase N-terminal domain"/>
    <property type="match status" value="1"/>
</dbReference>
<name>A0ABD6EDZ3_9BILA</name>
<dbReference type="EMBL" id="JBGFUD010002662">
    <property type="protein sequence ID" value="MFH4977845.1"/>
    <property type="molecule type" value="Genomic_DNA"/>
</dbReference>
<comment type="cofactor">
    <cofactor evidence="1">
        <name>Mn(2+)</name>
        <dbReference type="ChEBI" id="CHEBI:29035"/>
    </cofactor>
</comment>
<dbReference type="InterPro" id="IPR001714">
    <property type="entry name" value="Pept_M24_MAP"/>
</dbReference>
<organism evidence="7 8">
    <name type="scientific">Gnathostoma spinigerum</name>
    <dbReference type="NCBI Taxonomy" id="75299"/>
    <lineage>
        <taxon>Eukaryota</taxon>
        <taxon>Metazoa</taxon>
        <taxon>Ecdysozoa</taxon>
        <taxon>Nematoda</taxon>
        <taxon>Chromadorea</taxon>
        <taxon>Rhabditida</taxon>
        <taxon>Spirurina</taxon>
        <taxon>Gnathostomatomorpha</taxon>
        <taxon>Gnathostomatoidea</taxon>
        <taxon>Gnathostomatidae</taxon>
        <taxon>Gnathostoma</taxon>
    </lineage>
</organism>
<protein>
    <recommendedName>
        <fullName evidence="6">Aminopeptidase P N-terminal domain-containing protein</fullName>
    </recommendedName>
</protein>
<keyword evidence="8" id="KW-1185">Reference proteome</keyword>
<dbReference type="PANTHER" id="PTHR43226:SF4">
    <property type="entry name" value="XAA-PRO AMINOPEPTIDASE 3"/>
    <property type="match status" value="1"/>
</dbReference>
<sequence>MNTHVKSLVVSTLRTFSSGSCRATGITREEFIRRRQNVGLNIRRKAPNVHRDAPVFVVSVAAEQCFSAPDVPYPYRQCSYHRYLTGLTASKTILTILCETSGQTYSILYKKRQTDFEKLWEGASLSDDEIIAASGVDEVRDRSKLLDDVKKVISRSILSFDEKRFEHDSQKLAEVFCSARCMVPLFPVIDVLRWIKSPAEQDLMRTTCSIGSRAMNAMMTNCRHVTNENEIVGRLEYEMRSRGASALAYPPVVAAGNRANTIHYLNSNGTIVENDSVLVDAGCEYDGYVSDITRVFPVGNHFTEPQKELYEVLNETQSTLLRMVEHERPLRLNDLYTAMLATLSKNLTEVGLLPASLSEQERYFAIEKICPHHVSHYLGMDVHDVGTVPRNINIQPGVVFTVEPGIYVRKDNYLARKDFHEIGLRIEDNILITENGYELLTKSCVREVEDVEHLINFGALRNAD</sequence>
<dbReference type="AlphaFoldDB" id="A0ABD6EDZ3"/>
<evidence type="ECO:0000313" key="8">
    <source>
        <dbReference type="Proteomes" id="UP001608902"/>
    </source>
</evidence>
<dbReference type="InterPro" id="IPR029149">
    <property type="entry name" value="Creatin/AminoP/Spt16_N"/>
</dbReference>
<evidence type="ECO:0000256" key="3">
    <source>
        <dbReference type="ARBA" id="ARBA00022723"/>
    </source>
</evidence>
<keyword evidence="4" id="KW-0378">Hydrolase</keyword>
<dbReference type="InterPro" id="IPR000994">
    <property type="entry name" value="Pept_M24"/>
</dbReference>
<evidence type="ECO:0000259" key="6">
    <source>
        <dbReference type="SMART" id="SM01011"/>
    </source>
</evidence>
<dbReference type="GO" id="GO:0016787">
    <property type="term" value="F:hydrolase activity"/>
    <property type="evidence" value="ECO:0007669"/>
    <property type="project" value="UniProtKB-KW"/>
</dbReference>
<accession>A0ABD6EDZ3</accession>
<feature type="domain" description="Aminopeptidase P N-terminal" evidence="6">
    <location>
        <begin position="26"/>
        <end position="168"/>
    </location>
</feature>
<reference evidence="7 8" key="1">
    <citation type="submission" date="2024-08" db="EMBL/GenBank/DDBJ databases">
        <title>Gnathostoma spinigerum genome.</title>
        <authorList>
            <person name="Gonzalez-Bertolin B."/>
            <person name="Monzon S."/>
            <person name="Zaballos A."/>
            <person name="Jimenez P."/>
            <person name="Dekumyoy P."/>
            <person name="Varona S."/>
            <person name="Cuesta I."/>
            <person name="Sumanam S."/>
            <person name="Adisakwattana P."/>
            <person name="Gasser R.B."/>
            <person name="Hernandez-Gonzalez A."/>
            <person name="Young N.D."/>
            <person name="Perteguer M.J."/>
        </authorList>
    </citation>
    <scope>NUCLEOTIDE SEQUENCE [LARGE SCALE GENOMIC DNA]</scope>
    <source>
        <strain evidence="7">AL3</strain>
        <tissue evidence="7">Liver</tissue>
    </source>
</reference>
<keyword evidence="5" id="KW-0464">Manganese</keyword>
<gene>
    <name evidence="7" type="ORF">AB6A40_004554</name>
</gene>
<comment type="similarity">
    <text evidence="2">Belongs to the peptidase M24B family.</text>
</comment>
<dbReference type="Pfam" id="PF05195">
    <property type="entry name" value="AMP_N"/>
    <property type="match status" value="1"/>
</dbReference>
<dbReference type="GO" id="GO:0046872">
    <property type="term" value="F:metal ion binding"/>
    <property type="evidence" value="ECO:0007669"/>
    <property type="project" value="UniProtKB-KW"/>
</dbReference>
<dbReference type="InterPro" id="IPR036005">
    <property type="entry name" value="Creatinase/aminopeptidase-like"/>
</dbReference>
<dbReference type="Pfam" id="PF00557">
    <property type="entry name" value="Peptidase_M24"/>
    <property type="match status" value="1"/>
</dbReference>
<dbReference type="PRINTS" id="PR00599">
    <property type="entry name" value="MAPEPTIDASE"/>
</dbReference>
<dbReference type="SMART" id="SM01011">
    <property type="entry name" value="AMP_N"/>
    <property type="match status" value="1"/>
</dbReference>
<evidence type="ECO:0000256" key="1">
    <source>
        <dbReference type="ARBA" id="ARBA00001936"/>
    </source>
</evidence>
<dbReference type="InterPro" id="IPR007865">
    <property type="entry name" value="Aminopep_P_N"/>
</dbReference>